<dbReference type="Proteomes" id="UP000298061">
    <property type="component" value="Unassembled WGS sequence"/>
</dbReference>
<evidence type="ECO:0000313" key="1">
    <source>
        <dbReference type="EMBL" id="TFY82629.1"/>
    </source>
</evidence>
<accession>A0A4Z0A9N0</accession>
<dbReference type="AlphaFoldDB" id="A0A4Z0A9N0"/>
<sequence>MEAEDVRITVSADWLALDEEDNDRTGKDTMRVPKTRSLGSYLSDANEAWYRCYGIAPKFVAGEEAAKYKRRISVREAFKDKSKDGPTGAHGARAVIRDILAQLQREKPEDETLVERLVGRLLLPFYKTPACQLLCHAELGAPSPFGTWGHGKPDIASQVDT</sequence>
<keyword evidence="2" id="KW-1185">Reference proteome</keyword>
<reference evidence="1 2" key="1">
    <citation type="submission" date="2019-02" db="EMBL/GenBank/DDBJ databases">
        <title>Genome sequencing of the rare red list fungi Hericium alpestre (H. flagellum).</title>
        <authorList>
            <person name="Buettner E."/>
            <person name="Kellner H."/>
        </authorList>
    </citation>
    <scope>NUCLEOTIDE SEQUENCE [LARGE SCALE GENOMIC DNA]</scope>
    <source>
        <strain evidence="1 2">DSM 108284</strain>
    </source>
</reference>
<proteinExistence type="predicted"/>
<organism evidence="1 2">
    <name type="scientific">Hericium alpestre</name>
    <dbReference type="NCBI Taxonomy" id="135208"/>
    <lineage>
        <taxon>Eukaryota</taxon>
        <taxon>Fungi</taxon>
        <taxon>Dikarya</taxon>
        <taxon>Basidiomycota</taxon>
        <taxon>Agaricomycotina</taxon>
        <taxon>Agaricomycetes</taxon>
        <taxon>Russulales</taxon>
        <taxon>Hericiaceae</taxon>
        <taxon>Hericium</taxon>
    </lineage>
</organism>
<evidence type="ECO:0000313" key="2">
    <source>
        <dbReference type="Proteomes" id="UP000298061"/>
    </source>
</evidence>
<name>A0A4Z0A9N0_9AGAM</name>
<gene>
    <name evidence="1" type="ORF">EWM64_g1377</name>
</gene>
<dbReference type="EMBL" id="SFCI01000091">
    <property type="protein sequence ID" value="TFY82629.1"/>
    <property type="molecule type" value="Genomic_DNA"/>
</dbReference>
<protein>
    <submittedName>
        <fullName evidence="1">Uncharacterized protein</fullName>
    </submittedName>
</protein>
<comment type="caution">
    <text evidence="1">The sequence shown here is derived from an EMBL/GenBank/DDBJ whole genome shotgun (WGS) entry which is preliminary data.</text>
</comment>